<organism evidence="6 7">
    <name type="scientific">Tsukamurella soli</name>
    <dbReference type="NCBI Taxonomy" id="644556"/>
    <lineage>
        <taxon>Bacteria</taxon>
        <taxon>Bacillati</taxon>
        <taxon>Actinomycetota</taxon>
        <taxon>Actinomycetes</taxon>
        <taxon>Mycobacteriales</taxon>
        <taxon>Tsukamurellaceae</taxon>
        <taxon>Tsukamurella</taxon>
    </lineage>
</organism>
<evidence type="ECO:0000313" key="6">
    <source>
        <dbReference type="EMBL" id="GAA4393270.1"/>
    </source>
</evidence>
<dbReference type="InterPro" id="IPR036390">
    <property type="entry name" value="WH_DNA-bd_sf"/>
</dbReference>
<dbReference type="PROSITE" id="PS50931">
    <property type="entry name" value="HTH_LYSR"/>
    <property type="match status" value="1"/>
</dbReference>
<reference evidence="7" key="1">
    <citation type="journal article" date="2019" name="Int. J. Syst. Evol. Microbiol.">
        <title>The Global Catalogue of Microorganisms (GCM) 10K type strain sequencing project: providing services to taxonomists for standard genome sequencing and annotation.</title>
        <authorList>
            <consortium name="The Broad Institute Genomics Platform"/>
            <consortium name="The Broad Institute Genome Sequencing Center for Infectious Disease"/>
            <person name="Wu L."/>
            <person name="Ma J."/>
        </authorList>
    </citation>
    <scope>NUCLEOTIDE SEQUENCE [LARGE SCALE GENOMIC DNA]</scope>
    <source>
        <strain evidence="7">JCM 17688</strain>
    </source>
</reference>
<name>A0ABP8JNL5_9ACTN</name>
<proteinExistence type="inferred from homology"/>
<keyword evidence="2" id="KW-0805">Transcription regulation</keyword>
<dbReference type="InterPro" id="IPR005119">
    <property type="entry name" value="LysR_subst-bd"/>
</dbReference>
<dbReference type="PANTHER" id="PTHR30126">
    <property type="entry name" value="HTH-TYPE TRANSCRIPTIONAL REGULATOR"/>
    <property type="match status" value="1"/>
</dbReference>
<evidence type="ECO:0000256" key="4">
    <source>
        <dbReference type="ARBA" id="ARBA00023163"/>
    </source>
</evidence>
<evidence type="ECO:0000256" key="2">
    <source>
        <dbReference type="ARBA" id="ARBA00023015"/>
    </source>
</evidence>
<keyword evidence="3" id="KW-0238">DNA-binding</keyword>
<evidence type="ECO:0000259" key="5">
    <source>
        <dbReference type="PROSITE" id="PS50931"/>
    </source>
</evidence>
<evidence type="ECO:0000256" key="3">
    <source>
        <dbReference type="ARBA" id="ARBA00023125"/>
    </source>
</evidence>
<dbReference type="Pfam" id="PF03466">
    <property type="entry name" value="LysR_substrate"/>
    <property type="match status" value="1"/>
</dbReference>
<dbReference type="PANTHER" id="PTHR30126:SF39">
    <property type="entry name" value="HTH-TYPE TRANSCRIPTIONAL REGULATOR CYSL"/>
    <property type="match status" value="1"/>
</dbReference>
<sequence>MDTVAPDVAIESLRLLVAVADLGSISAAARAAQISQPSASARMRHLERSLRLDLLDRRTRGAELTDAGRAVTEWARAVVSAMDALRTGAEALHTEHPVRVSASQTIAEFLVPAWLAQLRTRTDEPVHLRVANSTGVIAAVRDHSADLGFVEGPTVPRDLVARTVRRDRLALVVAPSHRLARRRAPVGATELADMELVTREEGAGTRDVLDRALAHAGFPGAHPAALSLDSNAAVKVMVQAGGPPAVLSELAVAAELRDGRLVEVATVGLDLHRLLRAVRRRDAAPRDVISTLLAVASGR</sequence>
<dbReference type="InterPro" id="IPR036388">
    <property type="entry name" value="WH-like_DNA-bd_sf"/>
</dbReference>
<comment type="caution">
    <text evidence="6">The sequence shown here is derived from an EMBL/GenBank/DDBJ whole genome shotgun (WGS) entry which is preliminary data.</text>
</comment>
<keyword evidence="4" id="KW-0804">Transcription</keyword>
<evidence type="ECO:0000256" key="1">
    <source>
        <dbReference type="ARBA" id="ARBA00009437"/>
    </source>
</evidence>
<comment type="similarity">
    <text evidence="1">Belongs to the LysR transcriptional regulatory family.</text>
</comment>
<dbReference type="SUPFAM" id="SSF53850">
    <property type="entry name" value="Periplasmic binding protein-like II"/>
    <property type="match status" value="1"/>
</dbReference>
<dbReference type="Pfam" id="PF00126">
    <property type="entry name" value="HTH_1"/>
    <property type="match status" value="1"/>
</dbReference>
<keyword evidence="7" id="KW-1185">Reference proteome</keyword>
<dbReference type="Gene3D" id="1.10.10.10">
    <property type="entry name" value="Winged helix-like DNA-binding domain superfamily/Winged helix DNA-binding domain"/>
    <property type="match status" value="1"/>
</dbReference>
<dbReference type="RefSeq" id="WP_344995666.1">
    <property type="nucleotide sequence ID" value="NZ_BAABFR010000032.1"/>
</dbReference>
<dbReference type="Proteomes" id="UP001500635">
    <property type="component" value="Unassembled WGS sequence"/>
</dbReference>
<gene>
    <name evidence="6" type="ORF">GCM10023147_23850</name>
</gene>
<accession>A0ABP8JNL5</accession>
<dbReference type="SUPFAM" id="SSF46785">
    <property type="entry name" value="Winged helix' DNA-binding domain"/>
    <property type="match status" value="1"/>
</dbReference>
<dbReference type="EMBL" id="BAABFR010000032">
    <property type="protein sequence ID" value="GAA4393270.1"/>
    <property type="molecule type" value="Genomic_DNA"/>
</dbReference>
<dbReference type="Gene3D" id="3.40.190.10">
    <property type="entry name" value="Periplasmic binding protein-like II"/>
    <property type="match status" value="2"/>
</dbReference>
<feature type="domain" description="HTH lysR-type" evidence="5">
    <location>
        <begin position="8"/>
        <end position="65"/>
    </location>
</feature>
<evidence type="ECO:0000313" key="7">
    <source>
        <dbReference type="Proteomes" id="UP001500635"/>
    </source>
</evidence>
<dbReference type="InterPro" id="IPR000847">
    <property type="entry name" value="LysR_HTH_N"/>
</dbReference>
<protein>
    <submittedName>
        <fullName evidence="6">LysR family transcriptional regulator</fullName>
    </submittedName>
</protein>